<keyword evidence="9" id="KW-0547">Nucleotide-binding</keyword>
<keyword evidence="28" id="KW-1185">Reference proteome</keyword>
<feature type="modified residue" description="4-aspartylphosphate" evidence="21">
    <location>
        <position position="1125"/>
    </location>
</feature>
<dbReference type="KEGG" id="cbx:Cenrod_1746"/>
<keyword evidence="13" id="KW-0902">Two-component regulatory system</keyword>
<evidence type="ECO:0000256" key="2">
    <source>
        <dbReference type="ARBA" id="ARBA00004651"/>
    </source>
</evidence>
<evidence type="ECO:0000256" key="22">
    <source>
        <dbReference type="SAM" id="Phobius"/>
    </source>
</evidence>
<evidence type="ECO:0000256" key="5">
    <source>
        <dbReference type="ARBA" id="ARBA00022553"/>
    </source>
</evidence>
<dbReference type="GO" id="GO:0000155">
    <property type="term" value="F:phosphorelay sensor kinase activity"/>
    <property type="evidence" value="ECO:0007669"/>
    <property type="project" value="InterPro"/>
</dbReference>
<evidence type="ECO:0000313" key="27">
    <source>
        <dbReference type="EMBL" id="AGX87830.1"/>
    </source>
</evidence>
<proteinExistence type="predicted"/>
<evidence type="ECO:0000256" key="10">
    <source>
        <dbReference type="ARBA" id="ARBA00022777"/>
    </source>
</evidence>
<dbReference type="Pfam" id="PF01627">
    <property type="entry name" value="Hpt"/>
    <property type="match status" value="1"/>
</dbReference>
<dbReference type="GO" id="GO:0005886">
    <property type="term" value="C:plasma membrane"/>
    <property type="evidence" value="ECO:0007669"/>
    <property type="project" value="UniProtKB-SubCell"/>
</dbReference>
<dbReference type="InterPro" id="IPR043128">
    <property type="entry name" value="Rev_trsase/Diguanyl_cyclase"/>
</dbReference>
<dbReference type="InterPro" id="IPR008207">
    <property type="entry name" value="Sig_transdc_His_kin_Hpt_dom"/>
</dbReference>
<dbReference type="CDD" id="cd00082">
    <property type="entry name" value="HisKA"/>
    <property type="match status" value="1"/>
</dbReference>
<dbReference type="InterPro" id="IPR036890">
    <property type="entry name" value="HATPase_C_sf"/>
</dbReference>
<dbReference type="GO" id="GO:0005524">
    <property type="term" value="F:ATP binding"/>
    <property type="evidence" value="ECO:0007669"/>
    <property type="project" value="UniProtKB-KW"/>
</dbReference>
<dbReference type="Gene3D" id="3.40.50.2300">
    <property type="match status" value="2"/>
</dbReference>
<accession>U5N961</accession>
<evidence type="ECO:0000256" key="14">
    <source>
        <dbReference type="ARBA" id="ARBA00023026"/>
    </source>
</evidence>
<dbReference type="PROSITE" id="PS50109">
    <property type="entry name" value="HIS_KIN"/>
    <property type="match status" value="1"/>
</dbReference>
<evidence type="ECO:0000256" key="13">
    <source>
        <dbReference type="ARBA" id="ARBA00023012"/>
    </source>
</evidence>
<dbReference type="eggNOG" id="COG0745">
    <property type="taxonomic scope" value="Bacteria"/>
</dbReference>
<name>U5N961_9BURK</name>
<keyword evidence="5 21" id="KW-0597">Phosphoprotein</keyword>
<evidence type="ECO:0000256" key="4">
    <source>
        <dbReference type="ARBA" id="ARBA00022475"/>
    </source>
</evidence>
<evidence type="ECO:0000256" key="15">
    <source>
        <dbReference type="ARBA" id="ARBA00023136"/>
    </source>
</evidence>
<feature type="domain" description="Response regulatory" evidence="24">
    <location>
        <begin position="730"/>
        <end position="846"/>
    </location>
</feature>
<dbReference type="SUPFAM" id="SSF55073">
    <property type="entry name" value="Nucleotide cyclase"/>
    <property type="match status" value="1"/>
</dbReference>
<keyword evidence="15 22" id="KW-0472">Membrane</keyword>
<comment type="function">
    <text evidence="16">Member of the two-component regulatory system BvgS/BvgA. Phosphorylates BvgA via a four-step phosphorelay in response to environmental signals.</text>
</comment>
<dbReference type="EC" id="2.7.13.3" evidence="3"/>
<dbReference type="InterPro" id="IPR004358">
    <property type="entry name" value="Sig_transdc_His_kin-like_C"/>
</dbReference>
<dbReference type="OrthoDB" id="8552871at2"/>
<dbReference type="CDD" id="cd01949">
    <property type="entry name" value="GGDEF"/>
    <property type="match status" value="1"/>
</dbReference>
<dbReference type="InterPro" id="IPR003594">
    <property type="entry name" value="HATPase_dom"/>
</dbReference>
<dbReference type="HOGENOM" id="CLU_000445_114_21_4"/>
<keyword evidence="12 22" id="KW-1133">Transmembrane helix</keyword>
<keyword evidence="6" id="KW-0808">Transferase</keyword>
<dbReference type="Pfam" id="PF00990">
    <property type="entry name" value="GGDEF"/>
    <property type="match status" value="1"/>
</dbReference>
<dbReference type="Gene3D" id="3.30.70.270">
    <property type="match status" value="1"/>
</dbReference>
<feature type="transmembrane region" description="Helical" evidence="22">
    <location>
        <begin position="12"/>
        <end position="31"/>
    </location>
</feature>
<dbReference type="SUPFAM" id="SSF55874">
    <property type="entry name" value="ATPase domain of HSP90 chaperone/DNA topoisomerase II/histidine kinase"/>
    <property type="match status" value="1"/>
</dbReference>
<dbReference type="Pfam" id="PF00072">
    <property type="entry name" value="Response_reg"/>
    <property type="match status" value="2"/>
</dbReference>
<dbReference type="CDD" id="cd18773">
    <property type="entry name" value="PDC1_HK_sensor"/>
    <property type="match status" value="1"/>
</dbReference>
<dbReference type="SUPFAM" id="SSF55785">
    <property type="entry name" value="PYP-like sensor domain (PAS domain)"/>
    <property type="match status" value="1"/>
</dbReference>
<keyword evidence="4" id="KW-1003">Cell membrane</keyword>
<dbReference type="PATRIC" id="fig|946483.4.peg.1765"/>
<dbReference type="STRING" id="946483.Cenrod_1746"/>
<dbReference type="Pfam" id="PF00512">
    <property type="entry name" value="HisKA"/>
    <property type="match status" value="1"/>
</dbReference>
<comment type="subunit">
    <text evidence="17">At low DSF concentrations, interacts with RpfF.</text>
</comment>
<dbReference type="PROSITE" id="PS50110">
    <property type="entry name" value="RESPONSE_REGULATORY"/>
    <property type="match status" value="2"/>
</dbReference>
<keyword evidence="14" id="KW-0843">Virulence</keyword>
<keyword evidence="7 22" id="KW-0812">Transmembrane</keyword>
<protein>
    <recommendedName>
        <fullName evidence="18">Sensory/regulatory protein RpfC</fullName>
        <ecNumber evidence="3">2.7.13.3</ecNumber>
    </recommendedName>
    <alternativeName>
        <fullName evidence="19">Virulence sensor protein BvgS</fullName>
    </alternativeName>
</protein>
<keyword evidence="10 27" id="KW-0418">Kinase</keyword>
<feature type="transmembrane region" description="Helical" evidence="22">
    <location>
        <begin position="293"/>
        <end position="312"/>
    </location>
</feature>
<evidence type="ECO:0000259" key="24">
    <source>
        <dbReference type="PROSITE" id="PS50110"/>
    </source>
</evidence>
<feature type="modified residue" description="Phosphohistidine" evidence="20">
    <location>
        <position position="925"/>
    </location>
</feature>
<keyword evidence="8" id="KW-0732">Signal</keyword>
<feature type="modified residue" description="4-aspartylphosphate" evidence="21">
    <location>
        <position position="779"/>
    </location>
</feature>
<evidence type="ECO:0000256" key="1">
    <source>
        <dbReference type="ARBA" id="ARBA00000085"/>
    </source>
</evidence>
<dbReference type="InterPro" id="IPR035965">
    <property type="entry name" value="PAS-like_dom_sf"/>
</dbReference>
<dbReference type="Gene3D" id="3.30.565.10">
    <property type="entry name" value="Histidine kinase-like ATPase, C-terminal domain"/>
    <property type="match status" value="1"/>
</dbReference>
<evidence type="ECO:0000256" key="11">
    <source>
        <dbReference type="ARBA" id="ARBA00022840"/>
    </source>
</evidence>
<dbReference type="InterPro" id="IPR003661">
    <property type="entry name" value="HisK_dim/P_dom"/>
</dbReference>
<evidence type="ECO:0000259" key="26">
    <source>
        <dbReference type="PROSITE" id="PS50894"/>
    </source>
</evidence>
<evidence type="ECO:0000256" key="20">
    <source>
        <dbReference type="PROSITE-ProRule" id="PRU00110"/>
    </source>
</evidence>
<evidence type="ECO:0000259" key="23">
    <source>
        <dbReference type="PROSITE" id="PS50109"/>
    </source>
</evidence>
<dbReference type="InterPro" id="IPR000160">
    <property type="entry name" value="GGDEF_dom"/>
</dbReference>
<dbReference type="PRINTS" id="PR00344">
    <property type="entry name" value="BCTRLSENSOR"/>
</dbReference>
<dbReference type="EMBL" id="CP004885">
    <property type="protein sequence ID" value="AGX87830.1"/>
    <property type="molecule type" value="Genomic_DNA"/>
</dbReference>
<dbReference type="Gene3D" id="3.30.450.20">
    <property type="entry name" value="PAS domain"/>
    <property type="match status" value="3"/>
</dbReference>
<feature type="domain" description="Response regulatory" evidence="24">
    <location>
        <begin position="1076"/>
        <end position="1192"/>
    </location>
</feature>
<feature type="domain" description="GGDEF" evidence="25">
    <location>
        <begin position="1235"/>
        <end position="1370"/>
    </location>
</feature>
<dbReference type="SMART" id="SM00387">
    <property type="entry name" value="HATPase_c"/>
    <property type="match status" value="1"/>
</dbReference>
<dbReference type="InterPro" id="IPR001789">
    <property type="entry name" value="Sig_transdc_resp-reg_receiver"/>
</dbReference>
<dbReference type="InterPro" id="IPR005467">
    <property type="entry name" value="His_kinase_dom"/>
</dbReference>
<evidence type="ECO:0000256" key="7">
    <source>
        <dbReference type="ARBA" id="ARBA00022692"/>
    </source>
</evidence>
<dbReference type="PANTHER" id="PTHR45339">
    <property type="entry name" value="HYBRID SIGNAL TRANSDUCTION HISTIDINE KINASE J"/>
    <property type="match status" value="1"/>
</dbReference>
<feature type="domain" description="Histidine kinase" evidence="23">
    <location>
        <begin position="466"/>
        <end position="687"/>
    </location>
</feature>
<keyword evidence="11" id="KW-0067">ATP-binding</keyword>
<dbReference type="InterPro" id="IPR011006">
    <property type="entry name" value="CheY-like_superfamily"/>
</dbReference>
<dbReference type="SMART" id="SM00267">
    <property type="entry name" value="GGDEF"/>
    <property type="match status" value="1"/>
</dbReference>
<dbReference type="Pfam" id="PF02518">
    <property type="entry name" value="HATPase_c"/>
    <property type="match status" value="1"/>
</dbReference>
<dbReference type="PANTHER" id="PTHR45339:SF1">
    <property type="entry name" value="HYBRID SIGNAL TRANSDUCTION HISTIDINE KINASE J"/>
    <property type="match status" value="1"/>
</dbReference>
<dbReference type="InterPro" id="IPR029787">
    <property type="entry name" value="Nucleotide_cyclase"/>
</dbReference>
<comment type="subcellular location">
    <subcellularLocation>
        <location evidence="2">Cell membrane</location>
        <topology evidence="2">Multi-pass membrane protein</topology>
    </subcellularLocation>
</comment>
<dbReference type="InterPro" id="IPR036097">
    <property type="entry name" value="HisK_dim/P_sf"/>
</dbReference>
<dbReference type="eggNOG" id="COG2198">
    <property type="taxonomic scope" value="Bacteria"/>
</dbReference>
<dbReference type="Gene3D" id="1.20.120.160">
    <property type="entry name" value="HPT domain"/>
    <property type="match status" value="1"/>
</dbReference>
<evidence type="ECO:0000256" key="3">
    <source>
        <dbReference type="ARBA" id="ARBA00012438"/>
    </source>
</evidence>
<dbReference type="InterPro" id="IPR036641">
    <property type="entry name" value="HPT_dom_sf"/>
</dbReference>
<dbReference type="SMART" id="SM00448">
    <property type="entry name" value="REC"/>
    <property type="match status" value="2"/>
</dbReference>
<gene>
    <name evidence="27" type="ORF">Cenrod_1746</name>
</gene>
<dbReference type="FunFam" id="3.30.70.270:FF:000001">
    <property type="entry name" value="Diguanylate cyclase domain protein"/>
    <property type="match status" value="1"/>
</dbReference>
<reference evidence="27 28" key="1">
    <citation type="journal article" date="2013" name="Genome Biol.">
        <title>Genomic analysis reveals key aspects of prokaryotic symbiosis in the phototrophic consortium "Chlorochromatium aggregatum".</title>
        <authorList>
            <person name="Liu Z."/>
            <person name="Muller J."/>
            <person name="Li T."/>
            <person name="Alvey R.M."/>
            <person name="Vogl K."/>
            <person name="Frigaard N.U."/>
            <person name="Rockwell N.C."/>
            <person name="Boyd E.S."/>
            <person name="Tomsho L.P."/>
            <person name="Schuster S.C."/>
            <person name="Henke P."/>
            <person name="Rohde M."/>
            <person name="Overmann J."/>
            <person name="Bryant D.A."/>
        </authorList>
    </citation>
    <scope>NUCLEOTIDE SEQUENCE [LARGE SCALE GENOMIC DNA]</scope>
    <source>
        <strain evidence="27">CR</strain>
    </source>
</reference>
<feature type="domain" description="HPt" evidence="26">
    <location>
        <begin position="886"/>
        <end position="986"/>
    </location>
</feature>
<evidence type="ECO:0000256" key="12">
    <source>
        <dbReference type="ARBA" id="ARBA00022989"/>
    </source>
</evidence>
<dbReference type="PROSITE" id="PS50894">
    <property type="entry name" value="HPT"/>
    <property type="match status" value="1"/>
</dbReference>
<dbReference type="FunFam" id="3.30.565.10:FF:000010">
    <property type="entry name" value="Sensor histidine kinase RcsC"/>
    <property type="match status" value="1"/>
</dbReference>
<evidence type="ECO:0000256" key="17">
    <source>
        <dbReference type="ARBA" id="ARBA00064003"/>
    </source>
</evidence>
<evidence type="ECO:0000256" key="19">
    <source>
        <dbReference type="ARBA" id="ARBA00070152"/>
    </source>
</evidence>
<evidence type="ECO:0000256" key="18">
    <source>
        <dbReference type="ARBA" id="ARBA00068150"/>
    </source>
</evidence>
<dbReference type="CDD" id="cd17546">
    <property type="entry name" value="REC_hyHK_CKI1_RcsC-like"/>
    <property type="match status" value="1"/>
</dbReference>
<evidence type="ECO:0000256" key="9">
    <source>
        <dbReference type="ARBA" id="ARBA00022741"/>
    </source>
</evidence>
<dbReference type="SUPFAM" id="SSF52172">
    <property type="entry name" value="CheY-like"/>
    <property type="match status" value="2"/>
</dbReference>
<dbReference type="FunFam" id="1.10.287.130:FF:000002">
    <property type="entry name" value="Two-component osmosensing histidine kinase"/>
    <property type="match status" value="1"/>
</dbReference>
<evidence type="ECO:0000259" key="25">
    <source>
        <dbReference type="PROSITE" id="PS50887"/>
    </source>
</evidence>
<dbReference type="CDD" id="cd19920">
    <property type="entry name" value="REC_PA4781-like"/>
    <property type="match status" value="1"/>
</dbReference>
<sequence length="1370" mass="151173">MDHLLLLPRNAVLAWVLSIVTTAIAGSGYFWHSLTTTHEEQLEEAKARNEQRVRLINLAVEQEFDVLIRSIDIGLKQIRYSFLSDHNRFVHAVQEVLDGYPNGLLQSVMVWDTDGNIKFVSNLSGQQRCMGDCEYIQVHFTRKSDELFIGHVMLDSMANVPVVHITRPIHNGNRLVGVVGIAVRADHLAHRFALLHTHPEDLVFVVRNDGKFITRSKNLQESISLTVPPDRPYLQAKAGEKGIFRSVSTVDKIPLLFAWTKSSSWPLATGVGINEIKELQPLVLSQQLQRKHAVFGILVLLAFAGTVCAFLIHSYQHQAKIAGSAKMLREAEENLRLAIDTIGEAFAVYGADDRLIFCNDQYRNIYSNISAMIVPGMTLEELLRARAEHGEHPPQDIDAWVASELALRREGGAVVRRMHDGKWMRIIDRPMPNGKLVSFRVDITESINAKEAAEAASIAKSQFLATMSHEIRTPMNGVMGLTQLLLNTALHVQQRDYLNKLQDSARSLLGILNDILDYSKIEAGKLDIEAVDFELAEVLGNTASLFSFSAEDKNIELAFDIAPDLPAVLHGDPTRIKQVLNNLVGNALKFTQSGHVRVTMKQRPLDGDNLMLQVMVSDTGIGITPAQIDKLFGAFEQADASTTRKYGGTGLGLAICKRLVALMGGSISVESKPGHGSVFTFTVQCQVSNATPAKRCAASLQGIHAEEESPHPWSDIQEGRCRLDAIRGAHILLVEDNPTNQLIAADLLQQMGLHVTVANDGLEGIEKAANQRYDAILMDLQMPEMDGVEASRHIRAQSRNQSTPIIAMTAAATVADRESCQEAGMDDFIAKPVDITELCAALLRWVPARQTISGTSAAVTQSVILGLPFRVPGLDFSDAIVRMGHNWNLLRSALHGFARDFAQSGAQIEADYAAGKWTEMRRMVHTIKGISLSIGATELGNCSLQLEREWDDQQIPSLEGFQIALAQTIATISQTLEPTPATTAAFDAARVEAILKDMAPILERSGYVRPERLDELRQFLIESDPIALCDNLKQQLDLFDYPSAKIALLELATACGIETNKILMNAKDSVALPLPKVLIVDDMPGNIHILAKALVNRYDVRCATNSYAALAMLLRSEKPDLILLDVMMPGMDGYEVCRRIKREPATQEIPIIFTSAKDDMMNQQHGFNLGAVDYITKPISIPLMLERVHVHIRLKQKTERLEKLAMIDGLTDIPNRRSIEEALDRECGRSRRDGIALSVLMIDVDHFKNFNDRYGHGAGDICLQHIAAALWQELRRPGDFVGRYGGEEFLVLLPECSQEGAVTIADNLREAVGNLAIPHEQSTVADHVTISIGVCSLYVSSSNTPHSILQDADRALYAAKSQGRNQVVVA</sequence>
<dbReference type="CDD" id="cd16922">
    <property type="entry name" value="HATPase_EvgS-ArcB-TorS-like"/>
    <property type="match status" value="1"/>
</dbReference>
<dbReference type="Proteomes" id="UP000017184">
    <property type="component" value="Chromosome"/>
</dbReference>
<dbReference type="SUPFAM" id="SSF47384">
    <property type="entry name" value="Homodimeric domain of signal transducing histidine kinase"/>
    <property type="match status" value="1"/>
</dbReference>
<evidence type="ECO:0000256" key="21">
    <source>
        <dbReference type="PROSITE-ProRule" id="PRU00169"/>
    </source>
</evidence>
<evidence type="ECO:0000256" key="8">
    <source>
        <dbReference type="ARBA" id="ARBA00022729"/>
    </source>
</evidence>
<dbReference type="eggNOG" id="COG2205">
    <property type="taxonomic scope" value="Bacteria"/>
</dbReference>
<dbReference type="SMART" id="SM00388">
    <property type="entry name" value="HisKA"/>
    <property type="match status" value="1"/>
</dbReference>
<evidence type="ECO:0000256" key="6">
    <source>
        <dbReference type="ARBA" id="ARBA00022679"/>
    </source>
</evidence>
<dbReference type="CDD" id="cd12915">
    <property type="entry name" value="PDC2_DGC_like"/>
    <property type="match status" value="1"/>
</dbReference>
<comment type="catalytic activity">
    <reaction evidence="1">
        <text>ATP + protein L-histidine = ADP + protein N-phospho-L-histidine.</text>
        <dbReference type="EC" id="2.7.13.3"/>
    </reaction>
</comment>
<dbReference type="NCBIfam" id="TIGR00254">
    <property type="entry name" value="GGDEF"/>
    <property type="match status" value="1"/>
</dbReference>
<dbReference type="Gene3D" id="1.10.287.130">
    <property type="match status" value="1"/>
</dbReference>
<evidence type="ECO:0000313" key="28">
    <source>
        <dbReference type="Proteomes" id="UP000017184"/>
    </source>
</evidence>
<evidence type="ECO:0000256" key="16">
    <source>
        <dbReference type="ARBA" id="ARBA00058004"/>
    </source>
</evidence>
<organism evidence="27 28">
    <name type="scientific">Candidatus Symbiobacter mobilis CR</name>
    <dbReference type="NCBI Taxonomy" id="946483"/>
    <lineage>
        <taxon>Bacteria</taxon>
        <taxon>Pseudomonadati</taxon>
        <taxon>Pseudomonadota</taxon>
        <taxon>Betaproteobacteria</taxon>
        <taxon>Burkholderiales</taxon>
        <taxon>Comamonadaceae</taxon>
    </lineage>
</organism>
<dbReference type="PROSITE" id="PS50887">
    <property type="entry name" value="GGDEF"/>
    <property type="match status" value="1"/>
</dbReference>
<dbReference type="SUPFAM" id="SSF47226">
    <property type="entry name" value="Histidine-containing phosphotransfer domain, HPT domain"/>
    <property type="match status" value="1"/>
</dbReference>
<dbReference type="Pfam" id="PF12860">
    <property type="entry name" value="PAS_7"/>
    <property type="match status" value="1"/>
</dbReference>
<dbReference type="eggNOG" id="COG3706">
    <property type="taxonomic scope" value="Bacteria"/>
</dbReference>